<protein>
    <submittedName>
        <fullName evidence="3">Uncharacterized protein</fullName>
    </submittedName>
</protein>
<name>A0AA38U9W5_9AGAR</name>
<evidence type="ECO:0000313" key="3">
    <source>
        <dbReference type="EMBL" id="KAJ3835197.1"/>
    </source>
</evidence>
<gene>
    <name evidence="3" type="ORF">F5878DRAFT_628668</name>
</gene>
<feature type="coiled-coil region" evidence="1">
    <location>
        <begin position="234"/>
        <end position="273"/>
    </location>
</feature>
<accession>A0AA38U9W5</accession>
<dbReference type="AlphaFoldDB" id="A0AA38U9W5"/>
<evidence type="ECO:0000313" key="4">
    <source>
        <dbReference type="Proteomes" id="UP001163846"/>
    </source>
</evidence>
<sequence length="275" mass="31484">MALLSFLRLLSAILLLRPVLMAPPPFRPIAPNPYPGRPPPSPARPPARPRPAVVKVPMVPMVIELPVFFVVATRRTAGQNPVLLTGPTCLEPKTWTDHKHTRDPKLVDVGFAIGNSVPGHYAQRDPDRSIKVVLGDKNAPDGVLIGKLKVLSVETSALDRMWEELHGAMFISRLDFLQTAEGKLEELGEELKRGNPELGWEQSDAEKADLKLMFTRVTEMEEKEWNLEMEKEWNMEMEKELAENKREMEAKRKKEWAKRYREKKKRQREAERERG</sequence>
<evidence type="ECO:0000256" key="1">
    <source>
        <dbReference type="SAM" id="Coils"/>
    </source>
</evidence>
<keyword evidence="2" id="KW-0732">Signal</keyword>
<dbReference type="Proteomes" id="UP001163846">
    <property type="component" value="Unassembled WGS sequence"/>
</dbReference>
<comment type="caution">
    <text evidence="3">The sequence shown here is derived from an EMBL/GenBank/DDBJ whole genome shotgun (WGS) entry which is preliminary data.</text>
</comment>
<organism evidence="3 4">
    <name type="scientific">Lentinula raphanica</name>
    <dbReference type="NCBI Taxonomy" id="153919"/>
    <lineage>
        <taxon>Eukaryota</taxon>
        <taxon>Fungi</taxon>
        <taxon>Dikarya</taxon>
        <taxon>Basidiomycota</taxon>
        <taxon>Agaricomycotina</taxon>
        <taxon>Agaricomycetes</taxon>
        <taxon>Agaricomycetidae</taxon>
        <taxon>Agaricales</taxon>
        <taxon>Marasmiineae</taxon>
        <taxon>Omphalotaceae</taxon>
        <taxon>Lentinula</taxon>
    </lineage>
</organism>
<dbReference type="EMBL" id="MU806437">
    <property type="protein sequence ID" value="KAJ3835197.1"/>
    <property type="molecule type" value="Genomic_DNA"/>
</dbReference>
<keyword evidence="1" id="KW-0175">Coiled coil</keyword>
<proteinExistence type="predicted"/>
<keyword evidence="4" id="KW-1185">Reference proteome</keyword>
<reference evidence="3" key="1">
    <citation type="submission" date="2022-08" db="EMBL/GenBank/DDBJ databases">
        <authorList>
            <consortium name="DOE Joint Genome Institute"/>
            <person name="Min B."/>
            <person name="Riley R."/>
            <person name="Sierra-Patev S."/>
            <person name="Naranjo-Ortiz M."/>
            <person name="Looney B."/>
            <person name="Konkel Z."/>
            <person name="Slot J.C."/>
            <person name="Sakamoto Y."/>
            <person name="Steenwyk J.L."/>
            <person name="Rokas A."/>
            <person name="Carro J."/>
            <person name="Camarero S."/>
            <person name="Ferreira P."/>
            <person name="Molpeceres G."/>
            <person name="Ruiz-Duenas F.J."/>
            <person name="Serrano A."/>
            <person name="Henrissat B."/>
            <person name="Drula E."/>
            <person name="Hughes K.W."/>
            <person name="Mata J.L."/>
            <person name="Ishikawa N.K."/>
            <person name="Vargas-Isla R."/>
            <person name="Ushijima S."/>
            <person name="Smith C.A."/>
            <person name="Ahrendt S."/>
            <person name="Andreopoulos W."/>
            <person name="He G."/>
            <person name="Labutti K."/>
            <person name="Lipzen A."/>
            <person name="Ng V."/>
            <person name="Sandor L."/>
            <person name="Barry K."/>
            <person name="Martinez A.T."/>
            <person name="Xiao Y."/>
            <person name="Gibbons J.G."/>
            <person name="Terashima K."/>
            <person name="Hibbett D.S."/>
            <person name="Grigoriev I.V."/>
        </authorList>
    </citation>
    <scope>NUCLEOTIDE SEQUENCE</scope>
    <source>
        <strain evidence="3">TFB9207</strain>
    </source>
</reference>
<feature type="chain" id="PRO_5041323012" evidence="2">
    <location>
        <begin position="22"/>
        <end position="275"/>
    </location>
</feature>
<feature type="signal peptide" evidence="2">
    <location>
        <begin position="1"/>
        <end position="21"/>
    </location>
</feature>
<evidence type="ECO:0000256" key="2">
    <source>
        <dbReference type="SAM" id="SignalP"/>
    </source>
</evidence>